<dbReference type="InterPro" id="IPR017972">
    <property type="entry name" value="Cyt_P450_CS"/>
</dbReference>
<dbReference type="EMBL" id="MU005776">
    <property type="protein sequence ID" value="KAF2706111.1"/>
    <property type="molecule type" value="Genomic_DNA"/>
</dbReference>
<feature type="binding site" description="axial binding residue" evidence="6">
    <location>
        <position position="381"/>
    </location>
    <ligand>
        <name>heme</name>
        <dbReference type="ChEBI" id="CHEBI:30413"/>
    </ligand>
    <ligandPart>
        <name>Fe</name>
        <dbReference type="ChEBI" id="CHEBI:18248"/>
    </ligandPart>
</feature>
<evidence type="ECO:0000313" key="9">
    <source>
        <dbReference type="Proteomes" id="UP000799428"/>
    </source>
</evidence>
<evidence type="ECO:0000256" key="4">
    <source>
        <dbReference type="ARBA" id="ARBA00022723"/>
    </source>
</evidence>
<gene>
    <name evidence="8" type="ORF">K504DRAFT_412730</name>
</gene>
<keyword evidence="5 6" id="KW-0408">Iron</keyword>
<evidence type="ECO:0000313" key="8">
    <source>
        <dbReference type="EMBL" id="KAF2706111.1"/>
    </source>
</evidence>
<dbReference type="GO" id="GO:0005506">
    <property type="term" value="F:iron ion binding"/>
    <property type="evidence" value="ECO:0007669"/>
    <property type="project" value="InterPro"/>
</dbReference>
<dbReference type="GO" id="GO:0016705">
    <property type="term" value="F:oxidoreductase activity, acting on paired donors, with incorporation or reduction of molecular oxygen"/>
    <property type="evidence" value="ECO:0007669"/>
    <property type="project" value="InterPro"/>
</dbReference>
<proteinExistence type="inferred from homology"/>
<organism evidence="8 9">
    <name type="scientific">Pleomassaria siparia CBS 279.74</name>
    <dbReference type="NCBI Taxonomy" id="1314801"/>
    <lineage>
        <taxon>Eukaryota</taxon>
        <taxon>Fungi</taxon>
        <taxon>Dikarya</taxon>
        <taxon>Ascomycota</taxon>
        <taxon>Pezizomycotina</taxon>
        <taxon>Dothideomycetes</taxon>
        <taxon>Pleosporomycetidae</taxon>
        <taxon>Pleosporales</taxon>
        <taxon>Pleomassariaceae</taxon>
        <taxon>Pleomassaria</taxon>
    </lineage>
</organism>
<dbReference type="Gene3D" id="1.10.630.10">
    <property type="entry name" value="Cytochrome P450"/>
    <property type="match status" value="1"/>
</dbReference>
<evidence type="ECO:0000256" key="3">
    <source>
        <dbReference type="ARBA" id="ARBA00022617"/>
    </source>
</evidence>
<name>A0A6G1K0X6_9PLEO</name>
<dbReference type="PRINTS" id="PR00463">
    <property type="entry name" value="EP450I"/>
</dbReference>
<dbReference type="AlphaFoldDB" id="A0A6G1K0X6"/>
<evidence type="ECO:0000256" key="2">
    <source>
        <dbReference type="ARBA" id="ARBA00010617"/>
    </source>
</evidence>
<dbReference type="Pfam" id="PF00067">
    <property type="entry name" value="p450"/>
    <property type="match status" value="1"/>
</dbReference>
<evidence type="ECO:0000256" key="7">
    <source>
        <dbReference type="RuleBase" id="RU000461"/>
    </source>
</evidence>
<dbReference type="GO" id="GO:0020037">
    <property type="term" value="F:heme binding"/>
    <property type="evidence" value="ECO:0007669"/>
    <property type="project" value="InterPro"/>
</dbReference>
<comment type="cofactor">
    <cofactor evidence="1 6">
        <name>heme</name>
        <dbReference type="ChEBI" id="CHEBI:30413"/>
    </cofactor>
</comment>
<dbReference type="GO" id="GO:0004497">
    <property type="term" value="F:monooxygenase activity"/>
    <property type="evidence" value="ECO:0007669"/>
    <property type="project" value="UniProtKB-KW"/>
</dbReference>
<evidence type="ECO:0000256" key="5">
    <source>
        <dbReference type="ARBA" id="ARBA00023004"/>
    </source>
</evidence>
<evidence type="ECO:0000256" key="1">
    <source>
        <dbReference type="ARBA" id="ARBA00001971"/>
    </source>
</evidence>
<dbReference type="SUPFAM" id="SSF48264">
    <property type="entry name" value="Cytochrome P450"/>
    <property type="match status" value="1"/>
</dbReference>
<dbReference type="InterPro" id="IPR050121">
    <property type="entry name" value="Cytochrome_P450_monoxygenase"/>
</dbReference>
<dbReference type="InterPro" id="IPR002401">
    <property type="entry name" value="Cyt_P450_E_grp-I"/>
</dbReference>
<dbReference type="PROSITE" id="PS00086">
    <property type="entry name" value="CYTOCHROME_P450"/>
    <property type="match status" value="1"/>
</dbReference>
<accession>A0A6G1K0X6</accession>
<keyword evidence="3 6" id="KW-0349">Heme</keyword>
<keyword evidence="7" id="KW-0503">Monooxygenase</keyword>
<evidence type="ECO:0000256" key="6">
    <source>
        <dbReference type="PIRSR" id="PIRSR602401-1"/>
    </source>
</evidence>
<dbReference type="InterPro" id="IPR036396">
    <property type="entry name" value="Cyt_P450_sf"/>
</dbReference>
<dbReference type="Proteomes" id="UP000799428">
    <property type="component" value="Unassembled WGS sequence"/>
</dbReference>
<keyword evidence="7" id="KW-0560">Oxidoreductase</keyword>
<sequence>MRLKSDVVRIAPNELVFITPQAESDIYTSHTKNQEHFRKVDSGIPLPDDGISFERDPAKHRQLAKKLAGAWTARSMKAMELTMHSYIDLFIRKLKEEGDSEDGHRSPSSTTQWTDRLAMDMSAELAYGRKMGQLEKGENAPLLDTFWQLNLFITINRIGNKFPLLSPLKYFFVPLKVLLSHFRIEQLNREAIEDRVAHRHEPHPLDHFDGMLPPEAPVPVGREKVHLEILAGHLLVGGFESVSGQHHCALMFLLLQPELLQALVNEVRTTFDKIEDIDADSLVSLPFLNAVMNETLRMTVNVAAIIPRESPGATVDGSYIPKGITVHFAHFAFTRSPRYFYDGRSFRPQRWLPKEHPFYDAVFENDATESFHPFGRGPRSCIAMAQGLRQLRLYLAKVSWALDVELVPGQDLNFERDSRLYAMWEKPGMRVRFHPANA</sequence>
<protein>
    <submittedName>
        <fullName evidence="8">Cytochrome P450</fullName>
    </submittedName>
</protein>
<dbReference type="PANTHER" id="PTHR24305">
    <property type="entry name" value="CYTOCHROME P450"/>
    <property type="match status" value="1"/>
</dbReference>
<keyword evidence="9" id="KW-1185">Reference proteome</keyword>
<dbReference type="InterPro" id="IPR001128">
    <property type="entry name" value="Cyt_P450"/>
</dbReference>
<dbReference type="PANTHER" id="PTHR24305:SF210">
    <property type="entry name" value="CYTOCHROME P450 MONOOXYGENASE ASQL-RELATED"/>
    <property type="match status" value="1"/>
</dbReference>
<comment type="similarity">
    <text evidence="2 7">Belongs to the cytochrome P450 family.</text>
</comment>
<reference evidence="8" key="1">
    <citation type="journal article" date="2020" name="Stud. Mycol.">
        <title>101 Dothideomycetes genomes: a test case for predicting lifestyles and emergence of pathogens.</title>
        <authorList>
            <person name="Haridas S."/>
            <person name="Albert R."/>
            <person name="Binder M."/>
            <person name="Bloem J."/>
            <person name="Labutti K."/>
            <person name="Salamov A."/>
            <person name="Andreopoulos B."/>
            <person name="Baker S."/>
            <person name="Barry K."/>
            <person name="Bills G."/>
            <person name="Bluhm B."/>
            <person name="Cannon C."/>
            <person name="Castanera R."/>
            <person name="Culley D."/>
            <person name="Daum C."/>
            <person name="Ezra D."/>
            <person name="Gonzalez J."/>
            <person name="Henrissat B."/>
            <person name="Kuo A."/>
            <person name="Liang C."/>
            <person name="Lipzen A."/>
            <person name="Lutzoni F."/>
            <person name="Magnuson J."/>
            <person name="Mondo S."/>
            <person name="Nolan M."/>
            <person name="Ohm R."/>
            <person name="Pangilinan J."/>
            <person name="Park H.-J."/>
            <person name="Ramirez L."/>
            <person name="Alfaro M."/>
            <person name="Sun H."/>
            <person name="Tritt A."/>
            <person name="Yoshinaga Y."/>
            <person name="Zwiers L.-H."/>
            <person name="Turgeon B."/>
            <person name="Goodwin S."/>
            <person name="Spatafora J."/>
            <person name="Crous P."/>
            <person name="Grigoriev I."/>
        </authorList>
    </citation>
    <scope>NUCLEOTIDE SEQUENCE</scope>
    <source>
        <strain evidence="8">CBS 279.74</strain>
    </source>
</reference>
<keyword evidence="4 6" id="KW-0479">Metal-binding</keyword>
<dbReference type="OrthoDB" id="1470350at2759"/>